<protein>
    <submittedName>
        <fullName evidence="2">Uncharacterized protein</fullName>
    </submittedName>
</protein>
<comment type="caution">
    <text evidence="2">The sequence shown here is derived from an EMBL/GenBank/DDBJ whole genome shotgun (WGS) entry which is preliminary data.</text>
</comment>
<feature type="compositionally biased region" description="Basic and acidic residues" evidence="1">
    <location>
        <begin position="88"/>
        <end position="97"/>
    </location>
</feature>
<reference evidence="2 3" key="1">
    <citation type="submission" date="2024-06" db="EMBL/GenBank/DDBJ databases">
        <title>The Natural Products Discovery Center: Release of the First 8490 Sequenced Strains for Exploring Actinobacteria Biosynthetic Diversity.</title>
        <authorList>
            <person name="Kalkreuter E."/>
            <person name="Kautsar S.A."/>
            <person name="Yang D."/>
            <person name="Bader C.D."/>
            <person name="Teijaro C.N."/>
            <person name="Fluegel L."/>
            <person name="Davis C.M."/>
            <person name="Simpson J.R."/>
            <person name="Lauterbach L."/>
            <person name="Steele A.D."/>
            <person name="Gui C."/>
            <person name="Meng S."/>
            <person name="Li G."/>
            <person name="Viehrig K."/>
            <person name="Ye F."/>
            <person name="Su P."/>
            <person name="Kiefer A.F."/>
            <person name="Nichols A."/>
            <person name="Cepeda A.J."/>
            <person name="Yan W."/>
            <person name="Fan B."/>
            <person name="Jiang Y."/>
            <person name="Adhikari A."/>
            <person name="Zheng C.-J."/>
            <person name="Schuster L."/>
            <person name="Cowan T.M."/>
            <person name="Smanski M.J."/>
            <person name="Chevrette M.G."/>
            <person name="De Carvalho L.P.S."/>
            <person name="Shen B."/>
        </authorList>
    </citation>
    <scope>NUCLEOTIDE SEQUENCE [LARGE SCALE GENOMIC DNA]</scope>
    <source>
        <strain evidence="2 3">NPDC050100</strain>
    </source>
</reference>
<evidence type="ECO:0000313" key="3">
    <source>
        <dbReference type="Proteomes" id="UP001551675"/>
    </source>
</evidence>
<dbReference type="RefSeq" id="WP_358141751.1">
    <property type="nucleotide sequence ID" value="NZ_JBFALK010000035.1"/>
</dbReference>
<name>A0ABV3GT11_MICGL</name>
<feature type="region of interest" description="Disordered" evidence="1">
    <location>
        <begin position="69"/>
        <end position="97"/>
    </location>
</feature>
<organism evidence="2 3">
    <name type="scientific">Microtetraspora glauca</name>
    <dbReference type="NCBI Taxonomy" id="1996"/>
    <lineage>
        <taxon>Bacteria</taxon>
        <taxon>Bacillati</taxon>
        <taxon>Actinomycetota</taxon>
        <taxon>Actinomycetes</taxon>
        <taxon>Streptosporangiales</taxon>
        <taxon>Streptosporangiaceae</taxon>
        <taxon>Microtetraspora</taxon>
    </lineage>
</organism>
<keyword evidence="3" id="KW-1185">Reference proteome</keyword>
<evidence type="ECO:0000256" key="1">
    <source>
        <dbReference type="SAM" id="MobiDB-lite"/>
    </source>
</evidence>
<evidence type="ECO:0000313" key="2">
    <source>
        <dbReference type="EMBL" id="MEV0974768.1"/>
    </source>
</evidence>
<feature type="region of interest" description="Disordered" evidence="1">
    <location>
        <begin position="1"/>
        <end position="28"/>
    </location>
</feature>
<dbReference type="EMBL" id="JBFALK010000035">
    <property type="protein sequence ID" value="MEV0974768.1"/>
    <property type="molecule type" value="Genomic_DNA"/>
</dbReference>
<proteinExistence type="predicted"/>
<sequence>MLTSSYGMGDGNCGNNVNPLTGSTSSSLWTRRPAAFRADPDTTALKDGKHTIAAASAAGTVATRVLITENDRQSPSQVVTDCGRARHARDDQARRDQ</sequence>
<dbReference type="Proteomes" id="UP001551675">
    <property type="component" value="Unassembled WGS sequence"/>
</dbReference>
<gene>
    <name evidence="2" type="ORF">AB0I59_39770</name>
</gene>
<accession>A0ABV3GT11</accession>
<feature type="compositionally biased region" description="Polar residues" evidence="1">
    <location>
        <begin position="13"/>
        <end position="28"/>
    </location>
</feature>